<name>A0ACC0AXI7_CATRO</name>
<evidence type="ECO:0000313" key="2">
    <source>
        <dbReference type="Proteomes" id="UP001060085"/>
    </source>
</evidence>
<sequence length="346" mass="39099">MGTTAVVERSKKKVHLWKKAVVHFMLCFVMGFFTGFAPTNKNSLFLSRISVSNLTDFSPQPLEILHQKKLQNLTYNINLLDGSNPAEEVVPARSSSNSDDAAEHSSSADDLILRRLIIVVTPTSSKNDLRGVQLRRLGNTLRLVAPPLLWVVVEQQSESMEVSEILRQTGIMYRHLVFKENFTDIRAEMDHQRNVALNHIEHHRLSGIVHFAGLSNVYDLSFFHQIRAIQVFGTWPMAFLSANRNKIKIEGPVCESSEVIGWHLKTVENLTDIISTTPSIHISSFAFNSSILWDPERWGRTSSAQHTSQDSLKFVKKEVVEEETNLKGIPSQDCSRVLLWSLQTPA</sequence>
<reference evidence="2" key="1">
    <citation type="journal article" date="2023" name="Nat. Plants">
        <title>Single-cell RNA sequencing provides a high-resolution roadmap for understanding the multicellular compartmentation of specialized metabolism.</title>
        <authorList>
            <person name="Sun S."/>
            <person name="Shen X."/>
            <person name="Li Y."/>
            <person name="Li Y."/>
            <person name="Wang S."/>
            <person name="Li R."/>
            <person name="Zhang H."/>
            <person name="Shen G."/>
            <person name="Guo B."/>
            <person name="Wei J."/>
            <person name="Xu J."/>
            <person name="St-Pierre B."/>
            <person name="Chen S."/>
            <person name="Sun C."/>
        </authorList>
    </citation>
    <scope>NUCLEOTIDE SEQUENCE [LARGE SCALE GENOMIC DNA]</scope>
</reference>
<gene>
    <name evidence="1" type="ORF">M9H77_24654</name>
</gene>
<keyword evidence="2" id="KW-1185">Reference proteome</keyword>
<comment type="caution">
    <text evidence="1">The sequence shown here is derived from an EMBL/GenBank/DDBJ whole genome shotgun (WGS) entry which is preliminary data.</text>
</comment>
<protein>
    <submittedName>
        <fullName evidence="1">Uncharacterized protein</fullName>
    </submittedName>
</protein>
<evidence type="ECO:0000313" key="1">
    <source>
        <dbReference type="EMBL" id="KAI5665331.1"/>
    </source>
</evidence>
<proteinExistence type="predicted"/>
<accession>A0ACC0AXI7</accession>
<dbReference type="Proteomes" id="UP001060085">
    <property type="component" value="Linkage Group LG05"/>
</dbReference>
<dbReference type="EMBL" id="CM044705">
    <property type="protein sequence ID" value="KAI5665331.1"/>
    <property type="molecule type" value="Genomic_DNA"/>
</dbReference>
<organism evidence="1 2">
    <name type="scientific">Catharanthus roseus</name>
    <name type="common">Madagascar periwinkle</name>
    <name type="synonym">Vinca rosea</name>
    <dbReference type="NCBI Taxonomy" id="4058"/>
    <lineage>
        <taxon>Eukaryota</taxon>
        <taxon>Viridiplantae</taxon>
        <taxon>Streptophyta</taxon>
        <taxon>Embryophyta</taxon>
        <taxon>Tracheophyta</taxon>
        <taxon>Spermatophyta</taxon>
        <taxon>Magnoliopsida</taxon>
        <taxon>eudicotyledons</taxon>
        <taxon>Gunneridae</taxon>
        <taxon>Pentapetalae</taxon>
        <taxon>asterids</taxon>
        <taxon>lamiids</taxon>
        <taxon>Gentianales</taxon>
        <taxon>Apocynaceae</taxon>
        <taxon>Rauvolfioideae</taxon>
        <taxon>Vinceae</taxon>
        <taxon>Catharanthinae</taxon>
        <taxon>Catharanthus</taxon>
    </lineage>
</organism>